<organism evidence="1 2">
    <name type="scientific">Pedobacter cryoconitis</name>
    <dbReference type="NCBI Taxonomy" id="188932"/>
    <lineage>
        <taxon>Bacteria</taxon>
        <taxon>Pseudomonadati</taxon>
        <taxon>Bacteroidota</taxon>
        <taxon>Sphingobacteriia</taxon>
        <taxon>Sphingobacteriales</taxon>
        <taxon>Sphingobacteriaceae</taxon>
        <taxon>Pedobacter</taxon>
    </lineage>
</organism>
<name>A0A327S2C6_9SPHI</name>
<dbReference type="STRING" id="188932.AY601_0208"/>
<accession>A0A327S2C6</accession>
<reference evidence="1 2" key="1">
    <citation type="submission" date="2018-06" db="EMBL/GenBank/DDBJ databases">
        <title>Genomic Encyclopedia of Archaeal and Bacterial Type Strains, Phase II (KMG-II): from individual species to whole genera.</title>
        <authorList>
            <person name="Goeker M."/>
        </authorList>
    </citation>
    <scope>NUCLEOTIDE SEQUENCE [LARGE SCALE GENOMIC DNA]</scope>
    <source>
        <strain evidence="1 2">DSM 14825</strain>
    </source>
</reference>
<dbReference type="Proteomes" id="UP000249754">
    <property type="component" value="Unassembled WGS sequence"/>
</dbReference>
<proteinExistence type="predicted"/>
<comment type="caution">
    <text evidence="1">The sequence shown here is derived from an EMBL/GenBank/DDBJ whole genome shotgun (WGS) entry which is preliminary data.</text>
</comment>
<protein>
    <recommendedName>
        <fullName evidence="3">Glycosyl transferase family 8</fullName>
    </recommendedName>
</protein>
<evidence type="ECO:0008006" key="3">
    <source>
        <dbReference type="Google" id="ProtNLM"/>
    </source>
</evidence>
<dbReference type="AlphaFoldDB" id="A0A327S2C6"/>
<dbReference type="RefSeq" id="WP_111635978.1">
    <property type="nucleotide sequence ID" value="NZ_QLLR01000035.1"/>
</dbReference>
<evidence type="ECO:0000313" key="2">
    <source>
        <dbReference type="Proteomes" id="UP000249754"/>
    </source>
</evidence>
<evidence type="ECO:0000313" key="1">
    <source>
        <dbReference type="EMBL" id="RAJ22855.1"/>
    </source>
</evidence>
<sequence>MNTPPTVNRFSPDQNLVFLSYGAESEFRRAIFSILSFYAWSAASDIHRTRILVYTDQPHFFQAHLDQPEIEYVVMTPQVMEEMLGGTLFYHRRKIASIDMTFKKYPQDSLIFIDSDTFFTGDATALFNGITKQDAFMHQREYTFEQGLGIFKSFNEGEFPQAFIDYITDRDLMIGGKPEKFTRHDYGWNSGVLGLHSTFAEYMPDVFRLNDEFYKNSCWFISEQIAFSLILQRRKTLHEADEFVLHYWGKRQKVMLDKLLVDLLKRYKLAELKDKTLIKRITTRWKFKVEVDKVQEQAAIALSLGSWLYGLKKSAQVLLKDPLNVRLYQELINAACSKRK</sequence>
<dbReference type="OrthoDB" id="865313at2"/>
<dbReference type="InterPro" id="IPR029044">
    <property type="entry name" value="Nucleotide-diphossugar_trans"/>
</dbReference>
<dbReference type="EMBL" id="QLLR01000035">
    <property type="protein sequence ID" value="RAJ22855.1"/>
    <property type="molecule type" value="Genomic_DNA"/>
</dbReference>
<dbReference type="SUPFAM" id="SSF53448">
    <property type="entry name" value="Nucleotide-diphospho-sugar transferases"/>
    <property type="match status" value="1"/>
</dbReference>
<gene>
    <name evidence="1" type="ORF">LY11_04657</name>
</gene>